<evidence type="ECO:0000256" key="5">
    <source>
        <dbReference type="ARBA" id="ARBA00023444"/>
    </source>
</evidence>
<dbReference type="KEGG" id="mbn:Mboo_0956"/>
<keyword evidence="1" id="KW-0805">Transcription regulation</keyword>
<evidence type="ECO:0000256" key="4">
    <source>
        <dbReference type="ARBA" id="ARBA00023239"/>
    </source>
</evidence>
<dbReference type="Proteomes" id="UP000002408">
    <property type="component" value="Chromosome"/>
</dbReference>
<organism evidence="10 11">
    <name type="scientific">Methanoregula boonei (strain DSM 21154 / JCM 14090 / 6A8)</name>
    <dbReference type="NCBI Taxonomy" id="456442"/>
    <lineage>
        <taxon>Archaea</taxon>
        <taxon>Methanobacteriati</taxon>
        <taxon>Methanobacteriota</taxon>
        <taxon>Stenosarchaea group</taxon>
        <taxon>Methanomicrobia</taxon>
        <taxon>Methanomicrobiales</taxon>
        <taxon>Methanoregulaceae</taxon>
        <taxon>Methanoregula</taxon>
    </lineage>
</organism>
<evidence type="ECO:0000259" key="9">
    <source>
        <dbReference type="PROSITE" id="PS50956"/>
    </source>
</evidence>
<dbReference type="InterPro" id="IPR050684">
    <property type="entry name" value="HTH-Siroheme_Decarb"/>
</dbReference>
<dbReference type="PROSITE" id="PS50956">
    <property type="entry name" value="HTH_ASNC_2"/>
    <property type="match status" value="1"/>
</dbReference>
<dbReference type="InterPro" id="IPR000485">
    <property type="entry name" value="AsnC-type_HTH_dom"/>
</dbReference>
<keyword evidence="11" id="KW-1185">Reference proteome</keyword>
<evidence type="ECO:0000256" key="6">
    <source>
        <dbReference type="ARBA" id="ARBA00023457"/>
    </source>
</evidence>
<gene>
    <name evidence="10" type="ordered locus">Mboo_0956</name>
</gene>
<keyword evidence="4" id="KW-0456">Lyase</keyword>
<keyword evidence="3" id="KW-0804">Transcription</keyword>
<dbReference type="HOGENOM" id="CLU_112007_0_1_2"/>
<dbReference type="AlphaFoldDB" id="A7I6W3"/>
<accession>A7I6W3</accession>
<reference evidence="11" key="1">
    <citation type="journal article" date="2015" name="Microbiology">
        <title>Genome of Methanoregula boonei 6A8 reveals adaptations to oligotrophic peatland environments.</title>
        <authorList>
            <person name="Braeuer S."/>
            <person name="Cadillo-Quiroz H."/>
            <person name="Kyrpides N."/>
            <person name="Woyke T."/>
            <person name="Goodwin L."/>
            <person name="Detter C."/>
            <person name="Podell S."/>
            <person name="Yavitt J.B."/>
            <person name="Zinder S.H."/>
        </authorList>
    </citation>
    <scope>NUCLEOTIDE SEQUENCE [LARGE SCALE GENOMIC DNA]</scope>
    <source>
        <strain evidence="11">DSM 21154 / JCM 14090 / 6A8</strain>
    </source>
</reference>
<dbReference type="EMBL" id="CP000780">
    <property type="protein sequence ID" value="ABS55474.1"/>
    <property type="molecule type" value="Genomic_DNA"/>
</dbReference>
<dbReference type="GeneID" id="5411812"/>
<dbReference type="PANTHER" id="PTHR43413:SF1">
    <property type="entry name" value="SIROHEME DECARBOXYLASE NIRL SUBUNIT"/>
    <property type="match status" value="1"/>
</dbReference>
<dbReference type="eggNOG" id="arCOG01628">
    <property type="taxonomic scope" value="Archaea"/>
</dbReference>
<dbReference type="InterPro" id="IPR053431">
    <property type="entry name" value="AhbB-like"/>
</dbReference>
<dbReference type="InterPro" id="IPR036390">
    <property type="entry name" value="WH_DNA-bd_sf"/>
</dbReference>
<name>A7I6W3_METB6</name>
<dbReference type="InterPro" id="IPR019885">
    <property type="entry name" value="Tscrpt_reg_HTH_AsnC-type_CS"/>
</dbReference>
<dbReference type="GO" id="GO:0016829">
    <property type="term" value="F:lyase activity"/>
    <property type="evidence" value="ECO:0007669"/>
    <property type="project" value="UniProtKB-KW"/>
</dbReference>
<dbReference type="Pfam" id="PF22451">
    <property type="entry name" value="NirdL-like_HTH"/>
    <property type="match status" value="1"/>
</dbReference>
<dbReference type="InterPro" id="IPR053953">
    <property type="entry name" value="NirdL-like_HTH"/>
</dbReference>
<comment type="similarity">
    <text evidence="6">Belongs to the Ahb/Nir family.</text>
</comment>
<dbReference type="InterPro" id="IPR040523">
    <property type="entry name" value="AsnC_trans_reg2"/>
</dbReference>
<comment type="pathway">
    <text evidence="5">Porphyrin-containing compound metabolism.</text>
</comment>
<evidence type="ECO:0000256" key="7">
    <source>
        <dbReference type="ARBA" id="ARBA00023471"/>
    </source>
</evidence>
<evidence type="ECO:0000256" key="2">
    <source>
        <dbReference type="ARBA" id="ARBA00023125"/>
    </source>
</evidence>
<dbReference type="Gene3D" id="3.30.70.3460">
    <property type="match status" value="1"/>
</dbReference>
<dbReference type="STRING" id="456442.Mboo_0956"/>
<evidence type="ECO:0000256" key="1">
    <source>
        <dbReference type="ARBA" id="ARBA00023015"/>
    </source>
</evidence>
<protein>
    <recommendedName>
        <fullName evidence="7">siroheme decarboxylase</fullName>
        <ecNumber evidence="7">4.1.1.111</ecNumber>
    </recommendedName>
</protein>
<keyword evidence="2" id="KW-0238">DNA-binding</keyword>
<proteinExistence type="inferred from homology"/>
<dbReference type="PANTHER" id="PTHR43413">
    <property type="entry name" value="TRANSCRIPTIONAL REGULATOR, ASNC FAMILY"/>
    <property type="match status" value="1"/>
</dbReference>
<dbReference type="Pfam" id="PF17805">
    <property type="entry name" value="AsnC_trans_reg2"/>
    <property type="match status" value="1"/>
</dbReference>
<evidence type="ECO:0000313" key="10">
    <source>
        <dbReference type="EMBL" id="ABS55474.1"/>
    </source>
</evidence>
<dbReference type="SMART" id="SM00344">
    <property type="entry name" value="HTH_ASNC"/>
    <property type="match status" value="1"/>
</dbReference>
<dbReference type="GO" id="GO:0043565">
    <property type="term" value="F:sequence-specific DNA binding"/>
    <property type="evidence" value="ECO:0007669"/>
    <property type="project" value="InterPro"/>
</dbReference>
<sequence>MMDPIDIQILAALEDGLPLVPEPFAEIGKRLGLSAEEVLARTQKLHAAGVIRRFRARINQRKLGISANALVAWRCDKKPAEKTGAILASFPSVTHCYERRPVPGRWEYSLYTVHHGRSREAVEDEIRKLAGAAGLSDYLVLFSTEEFKRVPHVRINGNGRGS</sequence>
<dbReference type="SUPFAM" id="SSF46785">
    <property type="entry name" value="Winged helix' DNA-binding domain"/>
    <property type="match status" value="1"/>
</dbReference>
<comment type="catalytic activity">
    <reaction evidence="8">
        <text>siroheme + 2 H(+) = 12,18-didecarboxysiroheme + 2 CO2</text>
        <dbReference type="Rhea" id="RHEA:19093"/>
        <dbReference type="ChEBI" id="CHEBI:15378"/>
        <dbReference type="ChEBI" id="CHEBI:16526"/>
        <dbReference type="ChEBI" id="CHEBI:60052"/>
        <dbReference type="ChEBI" id="CHEBI:140497"/>
        <dbReference type="EC" id="4.1.1.111"/>
    </reaction>
</comment>
<evidence type="ECO:0000256" key="3">
    <source>
        <dbReference type="ARBA" id="ARBA00023163"/>
    </source>
</evidence>
<dbReference type="PROSITE" id="PS00519">
    <property type="entry name" value="HTH_ASNC_1"/>
    <property type="match status" value="1"/>
</dbReference>
<dbReference type="InterPro" id="IPR019888">
    <property type="entry name" value="Tscrpt_reg_AsnC-like"/>
</dbReference>
<dbReference type="RefSeq" id="WP_012106499.1">
    <property type="nucleotide sequence ID" value="NC_009712.1"/>
</dbReference>
<dbReference type="NCBIfam" id="NF040707">
    <property type="entry name" value="Siroheme_Dcarb_AhbB"/>
    <property type="match status" value="1"/>
</dbReference>
<evidence type="ECO:0000313" key="11">
    <source>
        <dbReference type="Proteomes" id="UP000002408"/>
    </source>
</evidence>
<evidence type="ECO:0000256" key="8">
    <source>
        <dbReference type="ARBA" id="ARBA00048470"/>
    </source>
</evidence>
<dbReference type="EC" id="4.1.1.111" evidence="7"/>
<feature type="domain" description="HTH asnC-type" evidence="9">
    <location>
        <begin position="2"/>
        <end position="66"/>
    </location>
</feature>